<protein>
    <recommendedName>
        <fullName evidence="1">DUF5641 domain-containing protein</fullName>
    </recommendedName>
</protein>
<sequence length="679" mass="75362">MSVQVSLDKEGVLDETNHVELALEEVFKSERVLGRLESKPPGPSPAAAASPEEFDLKSSLVVRLPTFEGDVLQWPEFWELFRVAIHLNQRGLEALGVTASSFSSIPLPVLREKLPDSWRLEWARHQTADFREFLTFLQHEMRVREQAAAAPVQPTEPPRPPAGWGGVLTASRVVDRTIRASTGPAPTICRDDPLSLVGTRAEHLLASTDHRLVGTAVNRHQGSTDHLSCHLQNITTTSTSRSTQHHCLLLPPVSIRSLKVGMLLCIARTALVEAAGPQGTCRLRILLDGGSDSSYIRTSAADALGLALVGSGVFACMGFQERGEEPRTYEKGGPVDVLIGVDQIYKIVLHDQICLSDRLRAVDTVFGYVIHGREELPVTSTSVRYALRCSRRLPEEEAEQLWRLEAIGISEDEAGPHSQAYPTWSLEDQSCSPYLLLQTLSSHICRYRSTDPSLCKMLEEGLYMDDICLSFPNRTEAERGMERTVQIFGDARMELHKLRITGDDAEDSSILGLRWSTRTDRLAVCLPTLSAIRTKRELLSTLGKLFDPLGVLSPWLLSEEGILLATLRTGERPVPILPEEARITTLIVEEAHRRCFHQGTRVTLALLTAEYAPNRTPEVGDVVLVHNEGPRGRWPLARVTELLVGPDGQTRAAIIQLRGRRTRRPLSRLFRLEAAREAP</sequence>
<evidence type="ECO:0000313" key="2">
    <source>
        <dbReference type="EMBL" id="KAF0293852.1"/>
    </source>
</evidence>
<comment type="caution">
    <text evidence="2">The sequence shown here is derived from an EMBL/GenBank/DDBJ whole genome shotgun (WGS) entry which is preliminary data.</text>
</comment>
<keyword evidence="3" id="KW-1185">Reference proteome</keyword>
<accession>A0A6A4VT14</accession>
<dbReference type="OrthoDB" id="3255824at2759"/>
<evidence type="ECO:0000259" key="1">
    <source>
        <dbReference type="Pfam" id="PF18701"/>
    </source>
</evidence>
<dbReference type="Pfam" id="PF18701">
    <property type="entry name" value="DUF5641"/>
    <property type="match status" value="1"/>
</dbReference>
<dbReference type="InterPro" id="IPR040676">
    <property type="entry name" value="DUF5641"/>
</dbReference>
<organism evidence="2 3">
    <name type="scientific">Amphibalanus amphitrite</name>
    <name type="common">Striped barnacle</name>
    <name type="synonym">Balanus amphitrite</name>
    <dbReference type="NCBI Taxonomy" id="1232801"/>
    <lineage>
        <taxon>Eukaryota</taxon>
        <taxon>Metazoa</taxon>
        <taxon>Ecdysozoa</taxon>
        <taxon>Arthropoda</taxon>
        <taxon>Crustacea</taxon>
        <taxon>Multicrustacea</taxon>
        <taxon>Cirripedia</taxon>
        <taxon>Thoracica</taxon>
        <taxon>Thoracicalcarea</taxon>
        <taxon>Balanomorpha</taxon>
        <taxon>Balanoidea</taxon>
        <taxon>Balanidae</taxon>
        <taxon>Amphibalaninae</taxon>
        <taxon>Amphibalanus</taxon>
    </lineage>
</organism>
<dbReference type="AlphaFoldDB" id="A0A6A4VT14"/>
<name>A0A6A4VT14_AMPAM</name>
<dbReference type="EMBL" id="VIIS01001717">
    <property type="protein sequence ID" value="KAF0293852.1"/>
    <property type="molecule type" value="Genomic_DNA"/>
</dbReference>
<dbReference type="Proteomes" id="UP000440578">
    <property type="component" value="Unassembled WGS sequence"/>
</dbReference>
<dbReference type="PANTHER" id="PTHR47331">
    <property type="entry name" value="PHD-TYPE DOMAIN-CONTAINING PROTEIN"/>
    <property type="match status" value="1"/>
</dbReference>
<feature type="domain" description="DUF5641" evidence="1">
    <location>
        <begin position="614"/>
        <end position="671"/>
    </location>
</feature>
<reference evidence="2 3" key="1">
    <citation type="submission" date="2019-07" db="EMBL/GenBank/DDBJ databases">
        <title>Draft genome assembly of a fouling barnacle, Amphibalanus amphitrite (Darwin, 1854): The first reference genome for Thecostraca.</title>
        <authorList>
            <person name="Kim W."/>
        </authorList>
    </citation>
    <scope>NUCLEOTIDE SEQUENCE [LARGE SCALE GENOMIC DNA]</scope>
    <source>
        <strain evidence="2">SNU_AA5</strain>
        <tissue evidence="2">Soma without cirri and trophi</tissue>
    </source>
</reference>
<proteinExistence type="predicted"/>
<evidence type="ECO:0000313" key="3">
    <source>
        <dbReference type="Proteomes" id="UP000440578"/>
    </source>
</evidence>
<gene>
    <name evidence="2" type="ORF">FJT64_008401</name>
</gene>